<organism evidence="3 4">
    <name type="scientific">Flavobacterium rhizosphaerae</name>
    <dbReference type="NCBI Taxonomy" id="3163298"/>
    <lineage>
        <taxon>Bacteria</taxon>
        <taxon>Pseudomonadati</taxon>
        <taxon>Bacteroidota</taxon>
        <taxon>Flavobacteriia</taxon>
        <taxon>Flavobacteriales</taxon>
        <taxon>Flavobacteriaceae</taxon>
        <taxon>Flavobacterium</taxon>
    </lineage>
</organism>
<keyword evidence="4" id="KW-1185">Reference proteome</keyword>
<name>A0ABW8Z1W0_9FLAO</name>
<protein>
    <recommendedName>
        <fullName evidence="5">Anti-sigma factor</fullName>
    </recommendedName>
</protein>
<sequence length="232" mass="26300">MKKYNLDEQLRQKLGKNTITPSAHAWERVMHNREGNKSKKDKKYIWFSVAACMLLLSAIAYTMFVNNTQQIAIPANIKVVEAEKPIQNNQSDSKNNMPLPVKNTPADTINLPVVQTEPRTIKKAVQPEELTIKQRAFISAIQAESQNVSSHLKLNLNPVNYLGTVSSETEANRLLTQATGRLAANKQEKEATNDSLLLSEVENEMNQYYRNKAMNIFSLKYKKIRIAVRDGQ</sequence>
<keyword evidence="2" id="KW-0812">Transmembrane</keyword>
<evidence type="ECO:0000256" key="2">
    <source>
        <dbReference type="SAM" id="Phobius"/>
    </source>
</evidence>
<feature type="transmembrane region" description="Helical" evidence="2">
    <location>
        <begin position="44"/>
        <end position="64"/>
    </location>
</feature>
<dbReference type="EMBL" id="JBELPZ010000017">
    <property type="protein sequence ID" value="MFL9845490.1"/>
    <property type="molecule type" value="Genomic_DNA"/>
</dbReference>
<dbReference type="RefSeq" id="WP_408085772.1">
    <property type="nucleotide sequence ID" value="NZ_JBELPZ010000017.1"/>
</dbReference>
<keyword evidence="2" id="KW-1133">Transmembrane helix</keyword>
<gene>
    <name evidence="3" type="ORF">ABS766_13765</name>
</gene>
<comment type="caution">
    <text evidence="3">The sequence shown here is derived from an EMBL/GenBank/DDBJ whole genome shotgun (WGS) entry which is preliminary data.</text>
</comment>
<evidence type="ECO:0008006" key="5">
    <source>
        <dbReference type="Google" id="ProtNLM"/>
    </source>
</evidence>
<evidence type="ECO:0000256" key="1">
    <source>
        <dbReference type="SAM" id="MobiDB-lite"/>
    </source>
</evidence>
<proteinExistence type="predicted"/>
<dbReference type="Proteomes" id="UP001629156">
    <property type="component" value="Unassembled WGS sequence"/>
</dbReference>
<feature type="compositionally biased region" description="Polar residues" evidence="1">
    <location>
        <begin position="87"/>
        <end position="96"/>
    </location>
</feature>
<accession>A0ABW8Z1W0</accession>
<keyword evidence="2" id="KW-0472">Membrane</keyword>
<evidence type="ECO:0000313" key="4">
    <source>
        <dbReference type="Proteomes" id="UP001629156"/>
    </source>
</evidence>
<evidence type="ECO:0000313" key="3">
    <source>
        <dbReference type="EMBL" id="MFL9845490.1"/>
    </source>
</evidence>
<feature type="region of interest" description="Disordered" evidence="1">
    <location>
        <begin position="87"/>
        <end position="106"/>
    </location>
</feature>
<reference evidence="3 4" key="1">
    <citation type="submission" date="2024-06" db="EMBL/GenBank/DDBJ databases">
        <authorList>
            <person name="Kaempfer P."/>
            <person name="Viver T."/>
        </authorList>
    </citation>
    <scope>NUCLEOTIDE SEQUENCE [LARGE SCALE GENOMIC DNA]</scope>
    <source>
        <strain evidence="3 4">ST-119</strain>
    </source>
</reference>